<dbReference type="SUPFAM" id="SSF54106">
    <property type="entry name" value="LysM domain"/>
    <property type="match status" value="1"/>
</dbReference>
<evidence type="ECO:0000256" key="1">
    <source>
        <dbReference type="ARBA" id="ARBA00023295"/>
    </source>
</evidence>
<dbReference type="PROSITE" id="PS51910">
    <property type="entry name" value="GH18_2"/>
    <property type="match status" value="1"/>
</dbReference>
<keyword evidence="4" id="KW-0378">Hydrolase</keyword>
<dbReference type="EMBL" id="JBHUIK010000003">
    <property type="protein sequence ID" value="MFD2214862.1"/>
    <property type="molecule type" value="Genomic_DNA"/>
</dbReference>
<evidence type="ECO:0000313" key="4">
    <source>
        <dbReference type="EMBL" id="MFD2214862.1"/>
    </source>
</evidence>
<dbReference type="GO" id="GO:0016787">
    <property type="term" value="F:hydrolase activity"/>
    <property type="evidence" value="ECO:0007669"/>
    <property type="project" value="UniProtKB-KW"/>
</dbReference>
<dbReference type="CDD" id="cd00118">
    <property type="entry name" value="LysM"/>
    <property type="match status" value="1"/>
</dbReference>
<dbReference type="InterPro" id="IPR029070">
    <property type="entry name" value="Chitinase_insertion_sf"/>
</dbReference>
<dbReference type="PANTHER" id="PTHR46066">
    <property type="entry name" value="CHITINASE DOMAIN-CONTAINING PROTEIN 1 FAMILY MEMBER"/>
    <property type="match status" value="1"/>
</dbReference>
<dbReference type="InterPro" id="IPR017853">
    <property type="entry name" value="GH"/>
</dbReference>
<dbReference type="InterPro" id="IPR011583">
    <property type="entry name" value="Chitinase_II/V-like_cat"/>
</dbReference>
<dbReference type="SUPFAM" id="SSF51445">
    <property type="entry name" value="(Trans)glycosidases"/>
    <property type="match status" value="1"/>
</dbReference>
<organism evidence="4 5">
    <name type="scientific">Metabacillus endolithicus</name>
    <dbReference type="NCBI Taxonomy" id="1535204"/>
    <lineage>
        <taxon>Bacteria</taxon>
        <taxon>Bacillati</taxon>
        <taxon>Bacillota</taxon>
        <taxon>Bacilli</taxon>
        <taxon>Bacillales</taxon>
        <taxon>Bacillaceae</taxon>
        <taxon>Metabacillus</taxon>
    </lineage>
</organism>
<dbReference type="PROSITE" id="PS51782">
    <property type="entry name" value="LYSM"/>
    <property type="match status" value="1"/>
</dbReference>
<dbReference type="InterPro" id="IPR036779">
    <property type="entry name" value="LysM_dom_sf"/>
</dbReference>
<evidence type="ECO:0000259" key="3">
    <source>
        <dbReference type="PROSITE" id="PS51910"/>
    </source>
</evidence>
<accession>A0ABW5BXS5</accession>
<dbReference type="RefSeq" id="WP_247346362.1">
    <property type="nucleotide sequence ID" value="NZ_CP095550.1"/>
</dbReference>
<dbReference type="Gene3D" id="3.20.20.80">
    <property type="entry name" value="Glycosidases"/>
    <property type="match status" value="1"/>
</dbReference>
<feature type="domain" description="LysM" evidence="2">
    <location>
        <begin position="433"/>
        <end position="476"/>
    </location>
</feature>
<proteinExistence type="predicted"/>
<gene>
    <name evidence="4" type="ORF">ACFSKK_14320</name>
</gene>
<dbReference type="Pfam" id="PF00704">
    <property type="entry name" value="Glyco_hydro_18"/>
    <property type="match status" value="1"/>
</dbReference>
<dbReference type="InterPro" id="IPR001223">
    <property type="entry name" value="Glyco_hydro18_cat"/>
</dbReference>
<dbReference type="PANTHER" id="PTHR46066:SF2">
    <property type="entry name" value="CHITINASE DOMAIN-CONTAINING PROTEIN 1"/>
    <property type="match status" value="1"/>
</dbReference>
<dbReference type="Gene3D" id="3.10.50.10">
    <property type="match status" value="1"/>
</dbReference>
<reference evidence="5" key="1">
    <citation type="journal article" date="2019" name="Int. J. Syst. Evol. Microbiol.">
        <title>The Global Catalogue of Microorganisms (GCM) 10K type strain sequencing project: providing services to taxonomists for standard genome sequencing and annotation.</title>
        <authorList>
            <consortium name="The Broad Institute Genomics Platform"/>
            <consortium name="The Broad Institute Genome Sequencing Center for Infectious Disease"/>
            <person name="Wu L."/>
            <person name="Ma J."/>
        </authorList>
    </citation>
    <scope>NUCLEOTIDE SEQUENCE [LARGE SCALE GENOMIC DNA]</scope>
    <source>
        <strain evidence="5">CGMCC 1.15474</strain>
    </source>
</reference>
<dbReference type="Proteomes" id="UP001597318">
    <property type="component" value="Unassembled WGS sequence"/>
</dbReference>
<evidence type="ECO:0000313" key="5">
    <source>
        <dbReference type="Proteomes" id="UP001597318"/>
    </source>
</evidence>
<protein>
    <submittedName>
        <fullName evidence="4">Glycosyl hydrolase family 18 protein</fullName>
    </submittedName>
</protein>
<dbReference type="SMART" id="SM00636">
    <property type="entry name" value="Glyco_18"/>
    <property type="match status" value="1"/>
</dbReference>
<dbReference type="Pfam" id="PF01476">
    <property type="entry name" value="LysM"/>
    <property type="match status" value="1"/>
</dbReference>
<name>A0ABW5BXS5_9BACI</name>
<sequence length="674" mass="76240">MELFERHKILATENEVVITLYLDSFSTEFSSELGFKGKIDDLHAIAKEYIQKRFPEIKHATVKVVAGVVLVSAFSLHTTQKASAHVADFNMTYLYFGNTKSYISQVDRTGGNLNLVSPSYFDLNSDGSLKLTSQVDKTFVNEMHNRGIKVVPFLSNHWDRTLGRTALANREQLSQQIADAIVTYNLDGVQVDIENVTDVDRDNYTDLVRLLREKIPADKEVSVAVAANPYGWNKGWHGSYDYKQLAQYSSYIMVMAYDESFQGSPEGPVASLSFVENSIKYALGEEVPPEKIVLGIPFYGRYWKQGESYGGYGLSNSRVSEIVSKYKATTTYDTKSQSPMMTFEVKSTDPVMTIAGRTLTAGTYHLWYENERSIQAKVNLVHKYGLKGTGSWSLGQEDPSIWENYRAWLTTHTTTVDNTDSNPTVEEPAADSTTYVVRGGDTLSGIAKKFGITVTQLKEYNSLTTDVIHIGQLLYLVPNEENTPIIIPNTTLPTNHGQIIGRLYLKEDTQLLKKQPNGSYFNYKLLKRGEVINVFGAQGNKYDVGGGYYIEKTDRMSLHIGRLLIKNREVLYKPDGTFFRYLEKGEAIKVFSYDENKYNVGGGYYIKPTNNVLYYEGFLKPKSYLPLYKPNGAVHRHIRPDEYIRVYSIDGDRFYVGGGYYIKIDRSLASFVRH</sequence>
<keyword evidence="1" id="KW-0326">Glycosidase</keyword>
<keyword evidence="5" id="KW-1185">Reference proteome</keyword>
<dbReference type="Gene3D" id="3.10.350.10">
    <property type="entry name" value="LysM domain"/>
    <property type="match status" value="1"/>
</dbReference>
<evidence type="ECO:0000259" key="2">
    <source>
        <dbReference type="PROSITE" id="PS51782"/>
    </source>
</evidence>
<dbReference type="SMART" id="SM00257">
    <property type="entry name" value="LysM"/>
    <property type="match status" value="1"/>
</dbReference>
<feature type="domain" description="GH18" evidence="3">
    <location>
        <begin position="89"/>
        <end position="412"/>
    </location>
</feature>
<comment type="caution">
    <text evidence="4">The sequence shown here is derived from an EMBL/GenBank/DDBJ whole genome shotgun (WGS) entry which is preliminary data.</text>
</comment>
<dbReference type="InterPro" id="IPR018392">
    <property type="entry name" value="LysM"/>
</dbReference>